<feature type="region of interest" description="Disordered" evidence="1">
    <location>
        <begin position="74"/>
        <end position="103"/>
    </location>
</feature>
<evidence type="ECO:0000256" key="1">
    <source>
        <dbReference type="SAM" id="MobiDB-lite"/>
    </source>
</evidence>
<sequence length="147" mass="17190">MKIPSHSPLIGLNQGLKPKGLNVRDIHLLPGIPDEQERTRIRVQSLRDKHQLGKPLTDAELEELKTLDPDLYRKASQAEQERRSYEQSLRTCRTRSEASSLHNQRLALLANNRRTGDSEENLVRFRVMQNTYETFRRSPDYDLLERE</sequence>
<feature type="compositionally biased region" description="Polar residues" evidence="1">
    <location>
        <begin position="86"/>
        <end position="103"/>
    </location>
</feature>
<reference evidence="3" key="1">
    <citation type="journal article" date="2019" name="Int. J. Syst. Evol. Microbiol.">
        <title>The Global Catalogue of Microorganisms (GCM) 10K type strain sequencing project: providing services to taxonomists for standard genome sequencing and annotation.</title>
        <authorList>
            <consortium name="The Broad Institute Genomics Platform"/>
            <consortium name="The Broad Institute Genome Sequencing Center for Infectious Disease"/>
            <person name="Wu L."/>
            <person name="Ma J."/>
        </authorList>
    </citation>
    <scope>NUCLEOTIDE SEQUENCE [LARGE SCALE GENOMIC DNA]</scope>
    <source>
        <strain evidence="3">CGMCC 1.18575</strain>
    </source>
</reference>
<gene>
    <name evidence="2" type="ORF">ACFPOF_21460</name>
</gene>
<comment type="caution">
    <text evidence="2">The sequence shown here is derived from an EMBL/GenBank/DDBJ whole genome shotgun (WGS) entry which is preliminary data.</text>
</comment>
<organism evidence="2 3">
    <name type="scientific">Cohnella soli</name>
    <dbReference type="NCBI Taxonomy" id="425005"/>
    <lineage>
        <taxon>Bacteria</taxon>
        <taxon>Bacillati</taxon>
        <taxon>Bacillota</taxon>
        <taxon>Bacilli</taxon>
        <taxon>Bacillales</taxon>
        <taxon>Paenibacillaceae</taxon>
        <taxon>Cohnella</taxon>
    </lineage>
</organism>
<accession>A0ABW0HY89</accession>
<evidence type="ECO:0000313" key="2">
    <source>
        <dbReference type="EMBL" id="MFC5405318.1"/>
    </source>
</evidence>
<protein>
    <submittedName>
        <fullName evidence="2">Uncharacterized protein</fullName>
    </submittedName>
</protein>
<dbReference type="EMBL" id="JBHSMI010000029">
    <property type="protein sequence ID" value="MFC5405318.1"/>
    <property type="molecule type" value="Genomic_DNA"/>
</dbReference>
<evidence type="ECO:0000313" key="3">
    <source>
        <dbReference type="Proteomes" id="UP001596113"/>
    </source>
</evidence>
<keyword evidence="3" id="KW-1185">Reference proteome</keyword>
<name>A0ABW0HY89_9BACL</name>
<dbReference type="RefSeq" id="WP_378136452.1">
    <property type="nucleotide sequence ID" value="NZ_JBHSMI010000029.1"/>
</dbReference>
<proteinExistence type="predicted"/>
<dbReference type="Proteomes" id="UP001596113">
    <property type="component" value="Unassembled WGS sequence"/>
</dbReference>